<evidence type="ECO:0000313" key="3">
    <source>
        <dbReference type="Proteomes" id="UP000186817"/>
    </source>
</evidence>
<sequence length="125" mass="13606">MSNVVTSVMGLVKLGQDCSSLAFPINPKGARPGQVGTMSFLPSKALHQNLDLEPSQDGAETPRERRCDNTLGNVSNLKLVFAELERGLPSLHRGWRTPDPSPDRTGLPKCAPYAEYIEETAQSNE</sequence>
<comment type="caution">
    <text evidence="2">The sequence shown here is derived from an EMBL/GenBank/DDBJ whole genome shotgun (WGS) entry which is preliminary data.</text>
</comment>
<dbReference type="OrthoDB" id="432546at2759"/>
<name>A0A1Q9F5R0_SYMMI</name>
<keyword evidence="3" id="KW-1185">Reference proteome</keyword>
<feature type="region of interest" description="Disordered" evidence="1">
    <location>
        <begin position="90"/>
        <end position="109"/>
    </location>
</feature>
<reference evidence="2 3" key="1">
    <citation type="submission" date="2016-02" db="EMBL/GenBank/DDBJ databases">
        <title>Genome analysis of coral dinoflagellate symbionts highlights evolutionary adaptations to a symbiotic lifestyle.</title>
        <authorList>
            <person name="Aranda M."/>
            <person name="Li Y."/>
            <person name="Liew Y.J."/>
            <person name="Baumgarten S."/>
            <person name="Simakov O."/>
            <person name="Wilson M."/>
            <person name="Piel J."/>
            <person name="Ashoor H."/>
            <person name="Bougouffa S."/>
            <person name="Bajic V.B."/>
            <person name="Ryu T."/>
            <person name="Ravasi T."/>
            <person name="Bayer T."/>
            <person name="Micklem G."/>
            <person name="Kim H."/>
            <person name="Bhak J."/>
            <person name="Lajeunesse T.C."/>
            <person name="Voolstra C.R."/>
        </authorList>
    </citation>
    <scope>NUCLEOTIDE SEQUENCE [LARGE SCALE GENOMIC DNA]</scope>
    <source>
        <strain evidence="2 3">CCMP2467</strain>
    </source>
</reference>
<organism evidence="2 3">
    <name type="scientific">Symbiodinium microadriaticum</name>
    <name type="common">Dinoflagellate</name>
    <name type="synonym">Zooxanthella microadriatica</name>
    <dbReference type="NCBI Taxonomy" id="2951"/>
    <lineage>
        <taxon>Eukaryota</taxon>
        <taxon>Sar</taxon>
        <taxon>Alveolata</taxon>
        <taxon>Dinophyceae</taxon>
        <taxon>Suessiales</taxon>
        <taxon>Symbiodiniaceae</taxon>
        <taxon>Symbiodinium</taxon>
    </lineage>
</organism>
<dbReference type="AlphaFoldDB" id="A0A1Q9F5R0"/>
<proteinExistence type="predicted"/>
<feature type="region of interest" description="Disordered" evidence="1">
    <location>
        <begin position="48"/>
        <end position="69"/>
    </location>
</feature>
<gene>
    <name evidence="2" type="ORF">AK812_SmicGene870</name>
</gene>
<dbReference type="Proteomes" id="UP000186817">
    <property type="component" value="Unassembled WGS sequence"/>
</dbReference>
<evidence type="ECO:0000313" key="2">
    <source>
        <dbReference type="EMBL" id="OLQ14987.1"/>
    </source>
</evidence>
<dbReference type="EMBL" id="LSRX01000008">
    <property type="protein sequence ID" value="OLQ14987.1"/>
    <property type="molecule type" value="Genomic_DNA"/>
</dbReference>
<evidence type="ECO:0000256" key="1">
    <source>
        <dbReference type="SAM" id="MobiDB-lite"/>
    </source>
</evidence>
<accession>A0A1Q9F5R0</accession>
<protein>
    <submittedName>
        <fullName evidence="2">Uncharacterized protein</fullName>
    </submittedName>
</protein>